<keyword evidence="2" id="KW-0479">Metal-binding</keyword>
<dbReference type="Pfam" id="PF04082">
    <property type="entry name" value="Fungal_trans"/>
    <property type="match status" value="1"/>
</dbReference>
<dbReference type="SMART" id="SM00066">
    <property type="entry name" value="GAL4"/>
    <property type="match status" value="1"/>
</dbReference>
<keyword evidence="4" id="KW-0805">Transcription regulation</keyword>
<feature type="region of interest" description="Disordered" evidence="8">
    <location>
        <begin position="147"/>
        <end position="170"/>
    </location>
</feature>
<accession>A0A9P8CRY5</accession>
<dbReference type="EMBL" id="MU251247">
    <property type="protein sequence ID" value="KAG9256620.1"/>
    <property type="molecule type" value="Genomic_DNA"/>
</dbReference>
<evidence type="ECO:0000313" key="11">
    <source>
        <dbReference type="Proteomes" id="UP000887229"/>
    </source>
</evidence>
<evidence type="ECO:0000256" key="8">
    <source>
        <dbReference type="SAM" id="MobiDB-lite"/>
    </source>
</evidence>
<evidence type="ECO:0000256" key="7">
    <source>
        <dbReference type="ARBA" id="ARBA00023242"/>
    </source>
</evidence>
<evidence type="ECO:0000256" key="6">
    <source>
        <dbReference type="ARBA" id="ARBA00023163"/>
    </source>
</evidence>
<reference evidence="10" key="1">
    <citation type="journal article" date="2021" name="IMA Fungus">
        <title>Genomic characterization of three marine fungi, including Emericellopsis atlantica sp. nov. with signatures of a generalist lifestyle and marine biomass degradation.</title>
        <authorList>
            <person name="Hagestad O.C."/>
            <person name="Hou L."/>
            <person name="Andersen J.H."/>
            <person name="Hansen E.H."/>
            <person name="Altermark B."/>
            <person name="Li C."/>
            <person name="Kuhnert E."/>
            <person name="Cox R.J."/>
            <person name="Crous P.W."/>
            <person name="Spatafora J.W."/>
            <person name="Lail K."/>
            <person name="Amirebrahimi M."/>
            <person name="Lipzen A."/>
            <person name="Pangilinan J."/>
            <person name="Andreopoulos W."/>
            <person name="Hayes R.D."/>
            <person name="Ng V."/>
            <person name="Grigoriev I.V."/>
            <person name="Jackson S.A."/>
            <person name="Sutton T.D.S."/>
            <person name="Dobson A.D.W."/>
            <person name="Rama T."/>
        </authorList>
    </citation>
    <scope>NUCLEOTIDE SEQUENCE</scope>
    <source>
        <strain evidence="10">TS7</strain>
    </source>
</reference>
<dbReference type="GO" id="GO:0005634">
    <property type="term" value="C:nucleus"/>
    <property type="evidence" value="ECO:0007669"/>
    <property type="project" value="UniProtKB-SubCell"/>
</dbReference>
<dbReference type="GeneID" id="70290970"/>
<dbReference type="GO" id="GO:0006351">
    <property type="term" value="P:DNA-templated transcription"/>
    <property type="evidence" value="ECO:0007669"/>
    <property type="project" value="InterPro"/>
</dbReference>
<dbReference type="GO" id="GO:0008270">
    <property type="term" value="F:zinc ion binding"/>
    <property type="evidence" value="ECO:0007669"/>
    <property type="project" value="InterPro"/>
</dbReference>
<dbReference type="PANTHER" id="PTHR47782:SF12">
    <property type="entry name" value="ZN(II)2CYS6 TRANSCRIPTION FACTOR (EUROFUNG)"/>
    <property type="match status" value="1"/>
</dbReference>
<dbReference type="InterPro" id="IPR036864">
    <property type="entry name" value="Zn2-C6_fun-type_DNA-bd_sf"/>
</dbReference>
<feature type="compositionally biased region" description="Basic and acidic residues" evidence="8">
    <location>
        <begin position="66"/>
        <end position="83"/>
    </location>
</feature>
<evidence type="ECO:0000313" key="10">
    <source>
        <dbReference type="EMBL" id="KAG9256620.1"/>
    </source>
</evidence>
<feature type="region of interest" description="Disordered" evidence="8">
    <location>
        <begin position="66"/>
        <end position="105"/>
    </location>
</feature>
<dbReference type="InterPro" id="IPR007219">
    <property type="entry name" value="XnlR_reg_dom"/>
</dbReference>
<protein>
    <submittedName>
        <fullName evidence="10">Fungal-specific transcription factor domain-containing protein</fullName>
    </submittedName>
</protein>
<keyword evidence="11" id="KW-1185">Reference proteome</keyword>
<comment type="caution">
    <text evidence="10">The sequence shown here is derived from an EMBL/GenBank/DDBJ whole genome shotgun (WGS) entry which is preliminary data.</text>
</comment>
<evidence type="ECO:0000256" key="5">
    <source>
        <dbReference type="ARBA" id="ARBA00023125"/>
    </source>
</evidence>
<dbReference type="CDD" id="cd00067">
    <property type="entry name" value="GAL4"/>
    <property type="match status" value="1"/>
</dbReference>
<dbReference type="RefSeq" id="XP_046120544.1">
    <property type="nucleotide sequence ID" value="XM_046260067.1"/>
</dbReference>
<evidence type="ECO:0000256" key="4">
    <source>
        <dbReference type="ARBA" id="ARBA00023015"/>
    </source>
</evidence>
<dbReference type="AlphaFoldDB" id="A0A9P8CRY5"/>
<dbReference type="SMART" id="SM00906">
    <property type="entry name" value="Fungal_trans"/>
    <property type="match status" value="1"/>
</dbReference>
<keyword evidence="6" id="KW-0804">Transcription</keyword>
<keyword evidence="3" id="KW-0862">Zinc</keyword>
<organism evidence="10 11">
    <name type="scientific">Emericellopsis atlantica</name>
    <dbReference type="NCBI Taxonomy" id="2614577"/>
    <lineage>
        <taxon>Eukaryota</taxon>
        <taxon>Fungi</taxon>
        <taxon>Dikarya</taxon>
        <taxon>Ascomycota</taxon>
        <taxon>Pezizomycotina</taxon>
        <taxon>Sordariomycetes</taxon>
        <taxon>Hypocreomycetidae</taxon>
        <taxon>Hypocreales</taxon>
        <taxon>Bionectriaceae</taxon>
        <taxon>Emericellopsis</taxon>
    </lineage>
</organism>
<proteinExistence type="predicted"/>
<dbReference type="InterPro" id="IPR001138">
    <property type="entry name" value="Zn2Cys6_DnaBD"/>
</dbReference>
<evidence type="ECO:0000256" key="2">
    <source>
        <dbReference type="ARBA" id="ARBA00022723"/>
    </source>
</evidence>
<evidence type="ECO:0000256" key="3">
    <source>
        <dbReference type="ARBA" id="ARBA00022833"/>
    </source>
</evidence>
<dbReference type="OrthoDB" id="25921at2759"/>
<evidence type="ECO:0000256" key="1">
    <source>
        <dbReference type="ARBA" id="ARBA00004123"/>
    </source>
</evidence>
<keyword evidence="7" id="KW-0539">Nucleus</keyword>
<dbReference type="PROSITE" id="PS50048">
    <property type="entry name" value="ZN2_CY6_FUNGAL_2"/>
    <property type="match status" value="1"/>
</dbReference>
<feature type="compositionally biased region" description="Polar residues" evidence="8">
    <location>
        <begin position="156"/>
        <end position="169"/>
    </location>
</feature>
<name>A0A9P8CRY5_9HYPO</name>
<dbReference type="Proteomes" id="UP000887229">
    <property type="component" value="Unassembled WGS sequence"/>
</dbReference>
<dbReference type="GO" id="GO:0043565">
    <property type="term" value="F:sequence-specific DNA binding"/>
    <property type="evidence" value="ECO:0007669"/>
    <property type="project" value="TreeGrafter"/>
</dbReference>
<evidence type="ECO:0000259" key="9">
    <source>
        <dbReference type="PROSITE" id="PS50048"/>
    </source>
</evidence>
<dbReference type="PROSITE" id="PS00463">
    <property type="entry name" value="ZN2_CY6_FUNGAL_1"/>
    <property type="match status" value="1"/>
</dbReference>
<feature type="domain" description="Zn(2)-C6 fungal-type" evidence="9">
    <location>
        <begin position="7"/>
        <end position="36"/>
    </location>
</feature>
<dbReference type="PANTHER" id="PTHR47782">
    <property type="entry name" value="ZN(II)2CYS6 TRANSCRIPTION FACTOR (EUROFUNG)-RELATED"/>
    <property type="match status" value="1"/>
</dbReference>
<feature type="compositionally biased region" description="Low complexity" evidence="8">
    <location>
        <begin position="91"/>
        <end position="102"/>
    </location>
</feature>
<dbReference type="GO" id="GO:0000981">
    <property type="term" value="F:DNA-binding transcription factor activity, RNA polymerase II-specific"/>
    <property type="evidence" value="ECO:0007669"/>
    <property type="project" value="InterPro"/>
</dbReference>
<dbReference type="SUPFAM" id="SSF57701">
    <property type="entry name" value="Zn2/Cys6 DNA-binding domain"/>
    <property type="match status" value="1"/>
</dbReference>
<dbReference type="GO" id="GO:0045944">
    <property type="term" value="P:positive regulation of transcription by RNA polymerase II"/>
    <property type="evidence" value="ECO:0007669"/>
    <property type="project" value="TreeGrafter"/>
</dbReference>
<dbReference type="Pfam" id="PF00172">
    <property type="entry name" value="Zn_clus"/>
    <property type="match status" value="1"/>
</dbReference>
<keyword evidence="5" id="KW-0238">DNA-binding</keyword>
<gene>
    <name evidence="10" type="ORF">F5Z01DRAFT_479889</name>
</gene>
<dbReference type="InterPro" id="IPR052202">
    <property type="entry name" value="Yeast_MetPath_Reg"/>
</dbReference>
<sequence>MPSSTAACERCHRRKVRCDKTQPCQPCTRANVACRYTASENALRRQNVVRLEDKVRELTAEKDALQDELRRQRQRQEQQRHDQSSGISPETTSASYAATSSTPQGVEGDVADQVVHLSLIAGGGQHFVGSTSGLLLANLLQSRPQGPSSLDAASAWQPSQSDGHATSSLPPKPLAQDLLTAYCSHDHLCYPFLSTKALHRSLDLVYDTDKPDPVDAFFVDMTLAIGTAQVRKFGWNGIYDAETHYSRAMTRLADVLARDGIARVQALLLVCQYRMGTTSSDTTTSVWHLIGVAARTCLELGLHRASAYVLREEQSDGAAAEEMEVKRRCFWSLVALDRVTSLALGRPFAIQLDDIEVDLPHSDALPTSEVVAAPQSSLTGAEYGTPQWHMATSIFAHIVRYRLICGKIMTSLHRNANKKHNTYSSSNHTDHEAVREALSQELQTWLSQTADLPLVSGAASAPTSSSSSSSTWQQRGQVSSFRSEEWYRLLYHNGMLMVYRPSPCLNDATRNSVTLQHVYTSSRESIHLYATLHRSRVLNYSWITMQTVFMSGLSYIYALRNHLQEEGARLSSEPSIGQVVNDTRACSKVLVAVSERWDMARTCSELFDRLSDAVMADVVEARTSSSHVPPIPTTPQQLSMLAPAGTSRGNGSGLDLGTAMAQQQQQDVSMYGQTAVAPGFVNMTVDSTLRDCYPDLQNLGYDQYHTDAIAQLSQDWFFGIGDPDGRYY</sequence>
<dbReference type="Gene3D" id="4.10.240.10">
    <property type="entry name" value="Zn(2)-C6 fungal-type DNA-binding domain"/>
    <property type="match status" value="1"/>
</dbReference>
<dbReference type="CDD" id="cd12148">
    <property type="entry name" value="fungal_TF_MHR"/>
    <property type="match status" value="1"/>
</dbReference>
<comment type="subcellular location">
    <subcellularLocation>
        <location evidence="1">Nucleus</location>
    </subcellularLocation>
</comment>